<dbReference type="InterPro" id="IPR013810">
    <property type="entry name" value="Ribosomal_uS5_N"/>
</dbReference>
<accession>A0A2M7Z7S2</accession>
<dbReference type="InterPro" id="IPR005324">
    <property type="entry name" value="Ribosomal_uS5_C"/>
</dbReference>
<dbReference type="InterPro" id="IPR000851">
    <property type="entry name" value="Ribosomal_uS5"/>
</dbReference>
<dbReference type="Gene3D" id="3.30.230.10">
    <property type="match status" value="1"/>
</dbReference>
<dbReference type="PANTHER" id="PTHR48277">
    <property type="entry name" value="MITOCHONDRIAL RIBOSOMAL PROTEIN S5"/>
    <property type="match status" value="1"/>
</dbReference>
<protein>
    <recommendedName>
        <fullName evidence="4">Small ribosomal subunit protein uS5</fullName>
    </recommendedName>
    <alternativeName>
        <fullName evidence="5">30S ribosomal protein S5</fullName>
    </alternativeName>
</protein>
<evidence type="ECO:0000259" key="8">
    <source>
        <dbReference type="PROSITE" id="PS50881"/>
    </source>
</evidence>
<feature type="domain" description="S5 DRBM" evidence="8">
    <location>
        <begin position="17"/>
        <end position="80"/>
    </location>
</feature>
<keyword evidence="3 6" id="KW-0687">Ribonucleoprotein</keyword>
<evidence type="ECO:0000313" key="9">
    <source>
        <dbReference type="EMBL" id="PJA90289.1"/>
    </source>
</evidence>
<comment type="caution">
    <text evidence="9">The sequence shown here is derived from an EMBL/GenBank/DDBJ whole genome shotgun (WGS) entry which is preliminary data.</text>
</comment>
<dbReference type="AlphaFoldDB" id="A0A2M7Z7S2"/>
<gene>
    <name evidence="9" type="ORF">CO137_00725</name>
</gene>
<evidence type="ECO:0000256" key="3">
    <source>
        <dbReference type="ARBA" id="ARBA00023274"/>
    </source>
</evidence>
<dbReference type="PROSITE" id="PS50881">
    <property type="entry name" value="S5_DSRBD"/>
    <property type="match status" value="1"/>
</dbReference>
<dbReference type="Pfam" id="PF03719">
    <property type="entry name" value="Ribosomal_S5_C"/>
    <property type="match status" value="1"/>
</dbReference>
<dbReference type="EMBL" id="PFVJ01000016">
    <property type="protein sequence ID" value="PJA90289.1"/>
    <property type="molecule type" value="Genomic_DNA"/>
</dbReference>
<dbReference type="Pfam" id="PF00333">
    <property type="entry name" value="Ribosomal_S5"/>
    <property type="match status" value="1"/>
</dbReference>
<proteinExistence type="inferred from homology"/>
<evidence type="ECO:0000313" key="10">
    <source>
        <dbReference type="Proteomes" id="UP000230843"/>
    </source>
</evidence>
<dbReference type="GO" id="GO:1990904">
    <property type="term" value="C:ribonucleoprotein complex"/>
    <property type="evidence" value="ECO:0007669"/>
    <property type="project" value="UniProtKB-UniRule"/>
</dbReference>
<dbReference type="PANTHER" id="PTHR48277:SF1">
    <property type="entry name" value="MITOCHONDRIAL RIBOSOMAL PROTEIN S5"/>
    <property type="match status" value="1"/>
</dbReference>
<dbReference type="GO" id="GO:0005737">
    <property type="term" value="C:cytoplasm"/>
    <property type="evidence" value="ECO:0007669"/>
    <property type="project" value="UniProtKB-ARBA"/>
</dbReference>
<evidence type="ECO:0000256" key="6">
    <source>
        <dbReference type="PROSITE-ProRule" id="PRU00268"/>
    </source>
</evidence>
<name>A0A2M7Z7S2_9BACT</name>
<dbReference type="PROSITE" id="PS00585">
    <property type="entry name" value="RIBOSOMAL_S5"/>
    <property type="match status" value="1"/>
</dbReference>
<dbReference type="SUPFAM" id="SSF54211">
    <property type="entry name" value="Ribosomal protein S5 domain 2-like"/>
    <property type="match status" value="1"/>
</dbReference>
<evidence type="ECO:0000256" key="7">
    <source>
        <dbReference type="RuleBase" id="RU003823"/>
    </source>
</evidence>
<keyword evidence="2 6" id="KW-0689">Ribosomal protein</keyword>
<dbReference type="FunFam" id="3.30.230.10:FF:000002">
    <property type="entry name" value="30S ribosomal protein S5"/>
    <property type="match status" value="1"/>
</dbReference>
<reference evidence="10" key="1">
    <citation type="submission" date="2017-09" db="EMBL/GenBank/DDBJ databases">
        <title>Depth-based differentiation of microbial function through sediment-hosted aquifers and enrichment of novel symbionts in the deep terrestrial subsurface.</title>
        <authorList>
            <person name="Probst A.J."/>
            <person name="Ladd B."/>
            <person name="Jarett J.K."/>
            <person name="Geller-Mcgrath D.E."/>
            <person name="Sieber C.M.K."/>
            <person name="Emerson J.B."/>
            <person name="Anantharaman K."/>
            <person name="Thomas B.C."/>
            <person name="Malmstrom R."/>
            <person name="Stieglmeier M."/>
            <person name="Klingl A."/>
            <person name="Woyke T."/>
            <person name="Ryan C.M."/>
            <person name="Banfield J.F."/>
        </authorList>
    </citation>
    <scope>NUCLEOTIDE SEQUENCE [LARGE SCALE GENOMIC DNA]</scope>
</reference>
<dbReference type="GO" id="GO:0003723">
    <property type="term" value="F:RNA binding"/>
    <property type="evidence" value="ECO:0007669"/>
    <property type="project" value="InterPro"/>
</dbReference>
<dbReference type="GO" id="GO:0003735">
    <property type="term" value="F:structural constituent of ribosome"/>
    <property type="evidence" value="ECO:0007669"/>
    <property type="project" value="UniProtKB-UniRule"/>
</dbReference>
<organism evidence="9 10">
    <name type="scientific">Candidatus Magasanikbacteria bacterium CG_4_9_14_3_um_filter_32_9</name>
    <dbReference type="NCBI Taxonomy" id="1974644"/>
    <lineage>
        <taxon>Bacteria</taxon>
        <taxon>Candidatus Magasanikiibacteriota</taxon>
    </lineage>
</organism>
<evidence type="ECO:0000256" key="4">
    <source>
        <dbReference type="ARBA" id="ARBA00035255"/>
    </source>
</evidence>
<dbReference type="SUPFAM" id="SSF54768">
    <property type="entry name" value="dsRNA-binding domain-like"/>
    <property type="match status" value="1"/>
</dbReference>
<dbReference type="GO" id="GO:0006412">
    <property type="term" value="P:translation"/>
    <property type="evidence" value="ECO:0007669"/>
    <property type="project" value="InterPro"/>
</dbReference>
<dbReference type="InterPro" id="IPR014721">
    <property type="entry name" value="Ribsml_uS5_D2-typ_fold_subgr"/>
</dbReference>
<comment type="similarity">
    <text evidence="1 7">Belongs to the universal ribosomal protein uS5 family.</text>
</comment>
<dbReference type="GO" id="GO:0005840">
    <property type="term" value="C:ribosome"/>
    <property type="evidence" value="ECO:0007669"/>
    <property type="project" value="UniProtKB-KW"/>
</dbReference>
<evidence type="ECO:0000256" key="5">
    <source>
        <dbReference type="ARBA" id="ARBA00035519"/>
    </source>
</evidence>
<dbReference type="InterPro" id="IPR018192">
    <property type="entry name" value="Ribosomal_uS5_N_CS"/>
</dbReference>
<dbReference type="Proteomes" id="UP000230843">
    <property type="component" value="Unassembled WGS sequence"/>
</dbReference>
<evidence type="ECO:0000256" key="2">
    <source>
        <dbReference type="ARBA" id="ARBA00022980"/>
    </source>
</evidence>
<sequence>MAFKGKSRKFKREKPEFDQQIVDLSRVTRVTAGGKQLSFRALLIIGDRKGRVGYGLEKGKDVQIAVNKAYNHAKKNMITIPIVYDTLPHKITAKFKAAKVMVKPAPAGSGIIAGSVIRTVLELGGVPNASARVIGRSNNKITNVKALFIALQSFKKEAINRKPKTKTTSNSQILENKEEIISEKEVQPVVIVEKKVAKKKVVKKVETKK</sequence>
<dbReference type="InterPro" id="IPR020568">
    <property type="entry name" value="Ribosomal_Su5_D2-typ_SF"/>
</dbReference>
<evidence type="ECO:0000256" key="1">
    <source>
        <dbReference type="ARBA" id="ARBA00008945"/>
    </source>
</evidence>
<dbReference type="Gene3D" id="3.30.160.20">
    <property type="match status" value="1"/>
</dbReference>